<proteinExistence type="predicted"/>
<evidence type="ECO:0000313" key="1">
    <source>
        <dbReference type="EMBL" id="OKL51216.1"/>
    </source>
</evidence>
<protein>
    <submittedName>
        <fullName evidence="1">Uncharacterized protein</fullName>
    </submittedName>
</protein>
<keyword evidence="2" id="KW-1185">Reference proteome</keyword>
<gene>
    <name evidence="1" type="ORF">BSZ40_09055</name>
</gene>
<evidence type="ECO:0000313" key="2">
    <source>
        <dbReference type="Proteomes" id="UP000185612"/>
    </source>
</evidence>
<sequence length="234" mass="25591">MELDPTHFYALQARAPYQRGSREAQISQSTIELGTLRIHSGAVEACDPFFDLGNGVRFQAPNGDHRAVVTVADVSGRQDGSHLRESYLSLLFSDAPTARLALATPLLGPDEEEHTYSAWVGVETGTVAFTDRTVLQFMPDVNHYDELFDSGQPDSWFALMDNPHHIARYVANIPLPLGQAGENLVLSHSGWGDGVYPVLATYAADGNLTGLHIDLLVVNDDASRKLDVDDEEDD</sequence>
<reference evidence="2" key="1">
    <citation type="submission" date="2016-12" db="EMBL/GenBank/DDBJ databases">
        <authorList>
            <person name="Meng X."/>
        </authorList>
    </citation>
    <scope>NUCLEOTIDE SEQUENCE [LARGE SCALE GENOMIC DNA]</scope>
    <source>
        <strain evidence="2">DSM 20732</strain>
    </source>
</reference>
<dbReference type="EMBL" id="MQVS01000009">
    <property type="protein sequence ID" value="OKL51216.1"/>
    <property type="molecule type" value="Genomic_DNA"/>
</dbReference>
<dbReference type="AlphaFoldDB" id="A0A1Q5PUP5"/>
<dbReference type="STRING" id="52770.BSZ40_09055"/>
<accession>A0A1Q5PUP5</accession>
<dbReference type="OrthoDB" id="9789980at2"/>
<dbReference type="InterPro" id="IPR025335">
    <property type="entry name" value="DUF4241"/>
</dbReference>
<dbReference type="Proteomes" id="UP000185612">
    <property type="component" value="Unassembled WGS sequence"/>
</dbReference>
<dbReference type="Pfam" id="PF14025">
    <property type="entry name" value="DUF4241"/>
    <property type="match status" value="1"/>
</dbReference>
<comment type="caution">
    <text evidence="1">The sequence shown here is derived from an EMBL/GenBank/DDBJ whole genome shotgun (WGS) entry which is preliminary data.</text>
</comment>
<organism evidence="1 2">
    <name type="scientific">Buchananella hordeovulneris</name>
    <dbReference type="NCBI Taxonomy" id="52770"/>
    <lineage>
        <taxon>Bacteria</taxon>
        <taxon>Bacillati</taxon>
        <taxon>Actinomycetota</taxon>
        <taxon>Actinomycetes</taxon>
        <taxon>Actinomycetales</taxon>
        <taxon>Actinomycetaceae</taxon>
        <taxon>Buchananella</taxon>
    </lineage>
</organism>
<dbReference type="RefSeq" id="WP_073825480.1">
    <property type="nucleotide sequence ID" value="NZ_JAUNKL010000009.1"/>
</dbReference>
<name>A0A1Q5PUP5_9ACTO</name>